<name>A0ABQ6PZL4_9BACT</name>
<evidence type="ECO:0000313" key="3">
    <source>
        <dbReference type="Proteomes" id="UP001307705"/>
    </source>
</evidence>
<evidence type="ECO:0008006" key="4">
    <source>
        <dbReference type="Google" id="ProtNLM"/>
    </source>
</evidence>
<gene>
    <name evidence="2" type="ORF">Ataiwa_16520</name>
</gene>
<organism evidence="2 3">
    <name type="scientific">Algoriphagus taiwanensis</name>
    <dbReference type="NCBI Taxonomy" id="1445656"/>
    <lineage>
        <taxon>Bacteria</taxon>
        <taxon>Pseudomonadati</taxon>
        <taxon>Bacteroidota</taxon>
        <taxon>Cytophagia</taxon>
        <taxon>Cytophagales</taxon>
        <taxon>Cyclobacteriaceae</taxon>
        <taxon>Algoriphagus</taxon>
    </lineage>
</organism>
<dbReference type="RefSeq" id="WP_338228161.1">
    <property type="nucleotide sequence ID" value="NZ_BTPE01000005.1"/>
</dbReference>
<comment type="caution">
    <text evidence="2">The sequence shown here is derived from an EMBL/GenBank/DDBJ whole genome shotgun (WGS) entry which is preliminary data.</text>
</comment>
<keyword evidence="3" id="KW-1185">Reference proteome</keyword>
<dbReference type="EMBL" id="BTPE01000005">
    <property type="protein sequence ID" value="GMQ33380.1"/>
    <property type="molecule type" value="Genomic_DNA"/>
</dbReference>
<dbReference type="Proteomes" id="UP001307705">
    <property type="component" value="Unassembled WGS sequence"/>
</dbReference>
<keyword evidence="1" id="KW-0812">Transmembrane</keyword>
<reference evidence="2 3" key="1">
    <citation type="submission" date="2023-08" db="EMBL/GenBank/DDBJ databases">
        <title>Draft genome sequence of Algoriphagus taiwanensis.</title>
        <authorList>
            <person name="Takatani N."/>
            <person name="Hosokawa M."/>
            <person name="Sawabe T."/>
        </authorList>
    </citation>
    <scope>NUCLEOTIDE SEQUENCE [LARGE SCALE GENOMIC DNA]</scope>
    <source>
        <strain evidence="2 3">JCM 19755</strain>
    </source>
</reference>
<evidence type="ECO:0000313" key="2">
    <source>
        <dbReference type="EMBL" id="GMQ33380.1"/>
    </source>
</evidence>
<keyword evidence="1" id="KW-1133">Transmembrane helix</keyword>
<sequence length="90" mass="10453">MEKNNYEEMSNEQLLAEVKKEKTSKKYHAFGIGFLAGILIFGFGAWILSPEKRIGFLIPMIFPVFFIYKLLKNPRNTSELEKVLKERGLI</sequence>
<keyword evidence="1" id="KW-0472">Membrane</keyword>
<proteinExistence type="predicted"/>
<protein>
    <recommendedName>
        <fullName evidence="4">FUSC family protein</fullName>
    </recommendedName>
</protein>
<feature type="transmembrane region" description="Helical" evidence="1">
    <location>
        <begin position="54"/>
        <end position="71"/>
    </location>
</feature>
<feature type="transmembrane region" description="Helical" evidence="1">
    <location>
        <begin position="29"/>
        <end position="48"/>
    </location>
</feature>
<accession>A0ABQ6PZL4</accession>
<evidence type="ECO:0000256" key="1">
    <source>
        <dbReference type="SAM" id="Phobius"/>
    </source>
</evidence>